<dbReference type="InterPro" id="IPR023696">
    <property type="entry name" value="Ureohydrolase_dom_sf"/>
</dbReference>
<dbReference type="GO" id="GO:0006525">
    <property type="term" value="P:arginine metabolic process"/>
    <property type="evidence" value="ECO:0007669"/>
    <property type="project" value="UniProtKB-KW"/>
</dbReference>
<feature type="binding site" evidence="10">
    <location>
        <position position="122"/>
    </location>
    <ligand>
        <name>Mn(2+)</name>
        <dbReference type="ChEBI" id="CHEBI:29035"/>
        <label>1</label>
    </ligand>
</feature>
<dbReference type="PROSITE" id="PS51409">
    <property type="entry name" value="ARGINASE_2"/>
    <property type="match status" value="1"/>
</dbReference>
<dbReference type="PIRSF" id="PIRSF036979">
    <property type="entry name" value="Arginase"/>
    <property type="match status" value="1"/>
</dbReference>
<feature type="binding site" evidence="10">
    <location>
        <position position="145"/>
    </location>
    <ligand>
        <name>Mn(2+)</name>
        <dbReference type="ChEBI" id="CHEBI:29035"/>
        <label>1</label>
    </ligand>
</feature>
<evidence type="ECO:0000256" key="3">
    <source>
        <dbReference type="ARBA" id="ARBA00018123"/>
    </source>
</evidence>
<comment type="caution">
    <text evidence="14">The sequence shown here is derived from an EMBL/GenBank/DDBJ whole genome shotgun (WGS) entry which is preliminary data.</text>
</comment>
<evidence type="ECO:0000256" key="9">
    <source>
        <dbReference type="NCBIfam" id="TIGR01229"/>
    </source>
</evidence>
<dbReference type="CDD" id="cd09989">
    <property type="entry name" value="Arginase"/>
    <property type="match status" value="1"/>
</dbReference>
<protein>
    <recommendedName>
        <fullName evidence="3 9">Arginase</fullName>
        <ecNumber evidence="2 9">3.5.3.1</ecNumber>
    </recommendedName>
</protein>
<dbReference type="FunFam" id="3.40.800.10:FF:000012">
    <property type="entry name" value="Arginase"/>
    <property type="match status" value="1"/>
</dbReference>
<evidence type="ECO:0000256" key="5">
    <source>
        <dbReference type="ARBA" id="ARBA00022723"/>
    </source>
</evidence>
<dbReference type="InterPro" id="IPR006035">
    <property type="entry name" value="Ureohydrolase"/>
</dbReference>
<comment type="cofactor">
    <cofactor evidence="10 13">
        <name>Mn(2+)</name>
        <dbReference type="ChEBI" id="CHEBI:29035"/>
    </cofactor>
    <text evidence="10 13">Binds 2 manganese ions per subunit.</text>
</comment>
<dbReference type="Proteomes" id="UP000247459">
    <property type="component" value="Unassembled WGS sequence"/>
</dbReference>
<dbReference type="PANTHER" id="PTHR43782">
    <property type="entry name" value="ARGINASE"/>
    <property type="match status" value="1"/>
</dbReference>
<keyword evidence="7 10" id="KW-0464">Manganese</keyword>
<dbReference type="EMBL" id="PRLG01000012">
    <property type="protein sequence ID" value="PYY30124.1"/>
    <property type="molecule type" value="Genomic_DNA"/>
</dbReference>
<accession>A0A2W0CDN4</accession>
<proteinExistence type="inferred from homology"/>
<sequence length="322" mass="34645">MGNHNTETAGKLETAIEMGLSSKEQRQVAVIKVPFGLGGARGGAELGPDELITAGLKREIARLGLVLTEEVRVECPLVADAPIDRNRAKYLREVRQVSERVCAEVSRVVAGGVFPLVLGGDHSVAIGTMAGLTSHYSNLGVIWFDAHADLNTEERSLSGNMHGMSLAAALGHSVFNLSHIPGVGPFINPSNLVCVGLRDIDEYEKEQIRAHGIKSFTMHDIDRMGIQWVVEQAVAVAGKGSDGIHLSFDMDCLDPREAPGVGTPVPGGLNYREAHFALELLASTNRITSMELVEVNPLFDHNRHTARLGVELIASLLGKRIL</sequence>
<reference evidence="14 15" key="1">
    <citation type="submission" date="2018-01" db="EMBL/GenBank/DDBJ databases">
        <title>Genome sequence of the PGP bacterium Paenibacillus illinoisensis E3.</title>
        <authorList>
            <person name="Rolli E."/>
            <person name="Marasco R."/>
            <person name="Bessem C."/>
            <person name="Michoud G."/>
            <person name="Gaiarsa S."/>
            <person name="Borin S."/>
            <person name="Daffonchio D."/>
        </authorList>
    </citation>
    <scope>NUCLEOTIDE SEQUENCE [LARGE SCALE GENOMIC DNA]</scope>
    <source>
        <strain evidence="14 15">E3</strain>
    </source>
</reference>
<dbReference type="AlphaFoldDB" id="A0A2W0CDN4"/>
<name>A0A2W0CDN4_9BACL</name>
<evidence type="ECO:0000256" key="13">
    <source>
        <dbReference type="RuleBase" id="RU361159"/>
    </source>
</evidence>
<dbReference type="InterPro" id="IPR014033">
    <property type="entry name" value="Arginase"/>
</dbReference>
<comment type="catalytic activity">
    <reaction evidence="8 13">
        <text>L-arginine + H2O = urea + L-ornithine</text>
        <dbReference type="Rhea" id="RHEA:20569"/>
        <dbReference type="ChEBI" id="CHEBI:15377"/>
        <dbReference type="ChEBI" id="CHEBI:16199"/>
        <dbReference type="ChEBI" id="CHEBI:32682"/>
        <dbReference type="ChEBI" id="CHEBI:46911"/>
        <dbReference type="EC" id="3.5.3.1"/>
    </reaction>
</comment>
<evidence type="ECO:0000256" key="10">
    <source>
        <dbReference type="PIRSR" id="PIRSR036979-1"/>
    </source>
</evidence>
<evidence type="ECO:0000256" key="6">
    <source>
        <dbReference type="ARBA" id="ARBA00022801"/>
    </source>
</evidence>
<gene>
    <name evidence="14" type="ORF">PIL02S_01484</name>
</gene>
<evidence type="ECO:0000313" key="14">
    <source>
        <dbReference type="EMBL" id="PYY30124.1"/>
    </source>
</evidence>
<organism evidence="14 15">
    <name type="scientific">Paenibacillus illinoisensis</name>
    <dbReference type="NCBI Taxonomy" id="59845"/>
    <lineage>
        <taxon>Bacteria</taxon>
        <taxon>Bacillati</taxon>
        <taxon>Bacillota</taxon>
        <taxon>Bacilli</taxon>
        <taxon>Bacillales</taxon>
        <taxon>Paenibacillaceae</taxon>
        <taxon>Paenibacillus</taxon>
    </lineage>
</organism>
<dbReference type="PROSITE" id="PS01053">
    <property type="entry name" value="ARGINASE_1"/>
    <property type="match status" value="1"/>
</dbReference>
<keyword evidence="6 12" id="KW-0378">Hydrolase</keyword>
<dbReference type="GO" id="GO:0000050">
    <property type="term" value="P:urea cycle"/>
    <property type="evidence" value="ECO:0007669"/>
    <property type="project" value="UniProtKB-UniPathway"/>
</dbReference>
<dbReference type="Pfam" id="PF00491">
    <property type="entry name" value="Arginase"/>
    <property type="match status" value="1"/>
</dbReference>
<evidence type="ECO:0000256" key="1">
    <source>
        <dbReference type="ARBA" id="ARBA00005098"/>
    </source>
</evidence>
<evidence type="ECO:0000256" key="7">
    <source>
        <dbReference type="ARBA" id="ARBA00023211"/>
    </source>
</evidence>
<dbReference type="RefSeq" id="WP_309147180.1">
    <property type="nucleotide sequence ID" value="NZ_PRLG01000012.1"/>
</dbReference>
<feature type="binding site" evidence="10">
    <location>
        <position position="149"/>
    </location>
    <ligand>
        <name>Mn(2+)</name>
        <dbReference type="ChEBI" id="CHEBI:29035"/>
        <label>1</label>
    </ligand>
</feature>
<dbReference type="GO" id="GO:0030145">
    <property type="term" value="F:manganese ion binding"/>
    <property type="evidence" value="ECO:0007669"/>
    <property type="project" value="TreeGrafter"/>
</dbReference>
<keyword evidence="4 13" id="KW-0056">Arginine metabolism</keyword>
<dbReference type="NCBIfam" id="TIGR01229">
    <property type="entry name" value="rocF_arginase"/>
    <property type="match status" value="1"/>
</dbReference>
<comment type="pathway">
    <text evidence="1">Nitrogen metabolism; urea cycle; L-ornithine and urea from L-arginine: step 1/1.</text>
</comment>
<feature type="binding site" evidence="10">
    <location>
        <position position="147"/>
    </location>
    <ligand>
        <name>Mn(2+)</name>
        <dbReference type="ChEBI" id="CHEBI:29035"/>
        <label>1</label>
    </ligand>
</feature>
<evidence type="ECO:0000256" key="12">
    <source>
        <dbReference type="RuleBase" id="RU003684"/>
    </source>
</evidence>
<dbReference type="PRINTS" id="PR00116">
    <property type="entry name" value="ARGINASE"/>
</dbReference>
<keyword evidence="5 10" id="KW-0479">Metal-binding</keyword>
<dbReference type="Gene3D" id="3.40.800.10">
    <property type="entry name" value="Ureohydrolase domain"/>
    <property type="match status" value="1"/>
</dbReference>
<evidence type="ECO:0000313" key="15">
    <source>
        <dbReference type="Proteomes" id="UP000247459"/>
    </source>
</evidence>
<evidence type="ECO:0000256" key="11">
    <source>
        <dbReference type="PROSITE-ProRule" id="PRU00742"/>
    </source>
</evidence>
<comment type="similarity">
    <text evidence="11 12">Belongs to the arginase family.</text>
</comment>
<evidence type="ECO:0000256" key="8">
    <source>
        <dbReference type="ARBA" id="ARBA00047391"/>
    </source>
</evidence>
<dbReference type="GO" id="GO:0004053">
    <property type="term" value="F:arginase activity"/>
    <property type="evidence" value="ECO:0007669"/>
    <property type="project" value="UniProtKB-UniRule"/>
</dbReference>
<feature type="binding site" evidence="10">
    <location>
        <position position="251"/>
    </location>
    <ligand>
        <name>Mn(2+)</name>
        <dbReference type="ChEBI" id="CHEBI:29035"/>
        <label>1</label>
    </ligand>
</feature>
<dbReference type="InterPro" id="IPR020855">
    <property type="entry name" value="Ureohydrolase_Mn_BS"/>
</dbReference>
<dbReference type="PANTHER" id="PTHR43782:SF3">
    <property type="entry name" value="ARGINASE"/>
    <property type="match status" value="1"/>
</dbReference>
<dbReference type="SUPFAM" id="SSF52768">
    <property type="entry name" value="Arginase/deacetylase"/>
    <property type="match status" value="1"/>
</dbReference>
<evidence type="ECO:0000256" key="2">
    <source>
        <dbReference type="ARBA" id="ARBA00012168"/>
    </source>
</evidence>
<evidence type="ECO:0000256" key="4">
    <source>
        <dbReference type="ARBA" id="ARBA00022503"/>
    </source>
</evidence>
<dbReference type="GO" id="GO:0005737">
    <property type="term" value="C:cytoplasm"/>
    <property type="evidence" value="ECO:0007669"/>
    <property type="project" value="TreeGrafter"/>
</dbReference>
<feature type="binding site" evidence="10">
    <location>
        <position position="249"/>
    </location>
    <ligand>
        <name>Mn(2+)</name>
        <dbReference type="ChEBI" id="CHEBI:29035"/>
        <label>1</label>
    </ligand>
</feature>
<dbReference type="EC" id="3.5.3.1" evidence="2 9"/>
<dbReference type="UniPathway" id="UPA00158">
    <property type="reaction ID" value="UER00270"/>
</dbReference>